<evidence type="ECO:0000313" key="4">
    <source>
        <dbReference type="WBParaSite" id="Pan_g16024.t1"/>
    </source>
</evidence>
<evidence type="ECO:0000259" key="2">
    <source>
        <dbReference type="Pfam" id="PF00024"/>
    </source>
</evidence>
<reference evidence="4" key="2">
    <citation type="submission" date="2020-10" db="UniProtKB">
        <authorList>
            <consortium name="WormBaseParasite"/>
        </authorList>
    </citation>
    <scope>IDENTIFICATION</scope>
</reference>
<evidence type="ECO:0000256" key="1">
    <source>
        <dbReference type="SAM" id="SignalP"/>
    </source>
</evidence>
<keyword evidence="3" id="KW-1185">Reference proteome</keyword>
<dbReference type="WBParaSite" id="Pan_g16024.t1">
    <property type="protein sequence ID" value="Pan_g16024.t1"/>
    <property type="gene ID" value="Pan_g16024"/>
</dbReference>
<sequence>MKIPHVLVIFCVIAVTTSDNFVHLCGYSFFADYFAHCVASDALTCAAICNAASICGGFRFEPKTNTCYLFTLIRSSNPGQLQIQCEYHIRSAPTTTVKGRNLTEVDQLIQNIAYSSQGRCPDYWEMGTGNCTLDTFAQTCKEYAPFFEATFDNGTCTIPLLPV</sequence>
<reference evidence="3" key="1">
    <citation type="journal article" date="2013" name="Genetics">
        <title>The draft genome and transcriptome of Panagrellus redivivus are shaped by the harsh demands of a free-living lifestyle.</title>
        <authorList>
            <person name="Srinivasan J."/>
            <person name="Dillman A.R."/>
            <person name="Macchietto M.G."/>
            <person name="Heikkinen L."/>
            <person name="Lakso M."/>
            <person name="Fracchia K.M."/>
            <person name="Antoshechkin I."/>
            <person name="Mortazavi A."/>
            <person name="Wong G."/>
            <person name="Sternberg P.W."/>
        </authorList>
    </citation>
    <scope>NUCLEOTIDE SEQUENCE [LARGE SCALE GENOMIC DNA]</scope>
    <source>
        <strain evidence="3">MT8872</strain>
    </source>
</reference>
<accession>A0A7E4V4P3</accession>
<protein>
    <submittedName>
        <fullName evidence="4">Apple domain-containing protein</fullName>
    </submittedName>
</protein>
<evidence type="ECO:0000313" key="3">
    <source>
        <dbReference type="Proteomes" id="UP000492821"/>
    </source>
</evidence>
<dbReference type="Proteomes" id="UP000492821">
    <property type="component" value="Unassembled WGS sequence"/>
</dbReference>
<feature type="chain" id="PRO_5028913906" evidence="1">
    <location>
        <begin position="19"/>
        <end position="163"/>
    </location>
</feature>
<feature type="domain" description="Apple" evidence="2">
    <location>
        <begin position="21"/>
        <end position="82"/>
    </location>
</feature>
<dbReference type="Pfam" id="PF00024">
    <property type="entry name" value="PAN_1"/>
    <property type="match status" value="1"/>
</dbReference>
<dbReference type="AlphaFoldDB" id="A0A7E4V4P3"/>
<feature type="signal peptide" evidence="1">
    <location>
        <begin position="1"/>
        <end position="18"/>
    </location>
</feature>
<organism evidence="3 4">
    <name type="scientific">Panagrellus redivivus</name>
    <name type="common">Microworm</name>
    <dbReference type="NCBI Taxonomy" id="6233"/>
    <lineage>
        <taxon>Eukaryota</taxon>
        <taxon>Metazoa</taxon>
        <taxon>Ecdysozoa</taxon>
        <taxon>Nematoda</taxon>
        <taxon>Chromadorea</taxon>
        <taxon>Rhabditida</taxon>
        <taxon>Tylenchina</taxon>
        <taxon>Panagrolaimomorpha</taxon>
        <taxon>Panagrolaimoidea</taxon>
        <taxon>Panagrolaimidae</taxon>
        <taxon>Panagrellus</taxon>
    </lineage>
</organism>
<keyword evidence="1" id="KW-0732">Signal</keyword>
<dbReference type="InterPro" id="IPR003609">
    <property type="entry name" value="Pan_app"/>
</dbReference>
<name>A0A7E4V4P3_PANRE</name>
<proteinExistence type="predicted"/>